<keyword evidence="1" id="KW-0732">Signal</keyword>
<dbReference type="GO" id="GO:0005576">
    <property type="term" value="C:extracellular region"/>
    <property type="evidence" value="ECO:0007669"/>
    <property type="project" value="InterPro"/>
</dbReference>
<dbReference type="InterPro" id="IPR029058">
    <property type="entry name" value="AB_hydrolase_fold"/>
</dbReference>
<evidence type="ECO:0000256" key="2">
    <source>
        <dbReference type="ARBA" id="ARBA00022801"/>
    </source>
</evidence>
<keyword evidence="2 3" id="KW-0378">Hydrolase</keyword>
<dbReference type="NCBIfam" id="TIGR01840">
    <property type="entry name" value="esterase_phb"/>
    <property type="match status" value="1"/>
</dbReference>
<dbReference type="InterPro" id="IPR050955">
    <property type="entry name" value="Plant_Biomass_Hydrol_Est"/>
</dbReference>
<dbReference type="Gene3D" id="3.40.50.1820">
    <property type="entry name" value="alpha/beta hydrolase"/>
    <property type="match status" value="1"/>
</dbReference>
<evidence type="ECO:0000313" key="3">
    <source>
        <dbReference type="EMBL" id="MBB5538648.1"/>
    </source>
</evidence>
<dbReference type="RefSeq" id="WP_018330112.1">
    <property type="nucleotide sequence ID" value="NZ_JACHBK010000014.1"/>
</dbReference>
<proteinExistence type="predicted"/>
<evidence type="ECO:0000313" key="4">
    <source>
        <dbReference type="Proteomes" id="UP000585507"/>
    </source>
</evidence>
<dbReference type="Pfam" id="PF10503">
    <property type="entry name" value="Esterase_PHB"/>
    <property type="match status" value="1"/>
</dbReference>
<dbReference type="EC" id="3.1.1.73" evidence="3"/>
<dbReference type="PANTHER" id="PTHR43037">
    <property type="entry name" value="UNNAMED PRODUCT-RELATED"/>
    <property type="match status" value="1"/>
</dbReference>
<reference evidence="3 4" key="1">
    <citation type="submission" date="2020-08" db="EMBL/GenBank/DDBJ databases">
        <title>Genomic Encyclopedia of Type Strains, Phase IV (KMG-V): Genome sequencing to study the core and pangenomes of soil and plant-associated prokaryotes.</title>
        <authorList>
            <person name="Whitman W."/>
        </authorList>
    </citation>
    <scope>NUCLEOTIDE SEQUENCE [LARGE SCALE GENOMIC DNA]</scope>
    <source>
        <strain evidence="3 4">SEMIA 4084</strain>
    </source>
</reference>
<dbReference type="EMBL" id="JACHBK010000014">
    <property type="protein sequence ID" value="MBB5538648.1"/>
    <property type="molecule type" value="Genomic_DNA"/>
</dbReference>
<name>A0A7W8UG85_9HYPH</name>
<dbReference type="PANTHER" id="PTHR43037:SF1">
    <property type="entry name" value="BLL1128 PROTEIN"/>
    <property type="match status" value="1"/>
</dbReference>
<dbReference type="Proteomes" id="UP000585507">
    <property type="component" value="Unassembled WGS sequence"/>
</dbReference>
<dbReference type="GO" id="GO:0030600">
    <property type="term" value="F:feruloyl esterase activity"/>
    <property type="evidence" value="ECO:0007669"/>
    <property type="project" value="UniProtKB-EC"/>
</dbReference>
<comment type="caution">
    <text evidence="3">The sequence shown here is derived from an EMBL/GenBank/DDBJ whole genome shotgun (WGS) entry which is preliminary data.</text>
</comment>
<protein>
    <submittedName>
        <fullName evidence="3">Feruloyl esterase</fullName>
        <ecNumber evidence="3">3.1.1.73</ecNumber>
    </submittedName>
</protein>
<dbReference type="SUPFAM" id="SSF53474">
    <property type="entry name" value="alpha/beta-Hydrolases"/>
    <property type="match status" value="2"/>
</dbReference>
<dbReference type="InterPro" id="IPR010126">
    <property type="entry name" value="Esterase_phb"/>
</dbReference>
<organism evidence="3 4">
    <name type="scientific">Rhizobium giardinii</name>
    <dbReference type="NCBI Taxonomy" id="56731"/>
    <lineage>
        <taxon>Bacteria</taxon>
        <taxon>Pseudomonadati</taxon>
        <taxon>Pseudomonadota</taxon>
        <taxon>Alphaproteobacteria</taxon>
        <taxon>Hyphomicrobiales</taxon>
        <taxon>Rhizobiaceae</taxon>
        <taxon>Rhizobium/Agrobacterium group</taxon>
        <taxon>Rhizobium</taxon>
    </lineage>
</organism>
<accession>A0A7W8UG85</accession>
<gene>
    <name evidence="3" type="ORF">GGD55_005387</name>
</gene>
<sequence>MRSRFKLSLSDMLRQHRRWERTLAKAVKITRKAVVSATSAPASVPATAKPKAVHRLEEVKAFGSNPGHLRMLRYVPRGLQKKSPLVVVLHGCHQTAEAYDQGSGWSTLARERGFAVVYAEQKRSNNANLCFNWFRPSNVARDRGEVMSILQMVAKMAATHGIDRKRVFITGLSAGGAMTAAMLAAYPDVFRAGGIIAGLPYGAARDVQRALAAMKNAPQRTPQEWGDLVRAASSVKRDFPTVSIWHGTRDHTVSLSNAEALLQQWLDVHGLERDAFTQSAVDGHIRRVWKNASGKMAVELYLIEGMGHGTPLKPRPASRVRADTPGPFMLNAGISSSMHLATAWGLKKPALLSALRQAAE</sequence>
<dbReference type="AlphaFoldDB" id="A0A7W8UG85"/>
<evidence type="ECO:0000256" key="1">
    <source>
        <dbReference type="ARBA" id="ARBA00022729"/>
    </source>
</evidence>
<keyword evidence="4" id="KW-1185">Reference proteome</keyword>